<dbReference type="EMBL" id="KQ459836">
    <property type="protein sequence ID" value="KPJ19769.1"/>
    <property type="molecule type" value="Genomic_DNA"/>
</dbReference>
<feature type="compositionally biased region" description="Basic and acidic residues" evidence="1">
    <location>
        <begin position="52"/>
        <end position="66"/>
    </location>
</feature>
<accession>A0A0N0PES7</accession>
<feature type="region of interest" description="Disordered" evidence="1">
    <location>
        <begin position="52"/>
        <end position="73"/>
    </location>
</feature>
<reference evidence="2 3" key="1">
    <citation type="journal article" date="2015" name="Nat. Commun.">
        <title>Outbred genome sequencing and CRISPR/Cas9 gene editing in butterflies.</title>
        <authorList>
            <person name="Li X."/>
            <person name="Fan D."/>
            <person name="Zhang W."/>
            <person name="Liu G."/>
            <person name="Zhang L."/>
            <person name="Zhao L."/>
            <person name="Fang X."/>
            <person name="Chen L."/>
            <person name="Dong Y."/>
            <person name="Chen Y."/>
            <person name="Ding Y."/>
            <person name="Zhao R."/>
            <person name="Feng M."/>
            <person name="Zhu Y."/>
            <person name="Feng Y."/>
            <person name="Jiang X."/>
            <person name="Zhu D."/>
            <person name="Xiang H."/>
            <person name="Feng X."/>
            <person name="Li S."/>
            <person name="Wang J."/>
            <person name="Zhang G."/>
            <person name="Kronforst M.R."/>
            <person name="Wang W."/>
        </authorList>
    </citation>
    <scope>NUCLEOTIDE SEQUENCE [LARGE SCALE GENOMIC DNA]</scope>
    <source>
        <strain evidence="2">Ya'a_city_454_Pm</strain>
        <tissue evidence="2">Whole body</tissue>
    </source>
</reference>
<protein>
    <submittedName>
        <fullName evidence="2">Uncharacterized protein</fullName>
    </submittedName>
</protein>
<dbReference type="Proteomes" id="UP000053240">
    <property type="component" value="Unassembled WGS sequence"/>
</dbReference>
<proteinExistence type="predicted"/>
<dbReference type="AlphaFoldDB" id="A0A0N0PES7"/>
<keyword evidence="3" id="KW-1185">Reference proteome</keyword>
<evidence type="ECO:0000256" key="1">
    <source>
        <dbReference type="SAM" id="MobiDB-lite"/>
    </source>
</evidence>
<feature type="region of interest" description="Disordered" evidence="1">
    <location>
        <begin position="1"/>
        <end position="24"/>
    </location>
</feature>
<dbReference type="InParanoid" id="A0A0N0PES7"/>
<name>A0A0N0PES7_PAPMA</name>
<organism evidence="2 3">
    <name type="scientific">Papilio machaon</name>
    <name type="common">Old World swallowtail butterfly</name>
    <dbReference type="NCBI Taxonomy" id="76193"/>
    <lineage>
        <taxon>Eukaryota</taxon>
        <taxon>Metazoa</taxon>
        <taxon>Ecdysozoa</taxon>
        <taxon>Arthropoda</taxon>
        <taxon>Hexapoda</taxon>
        <taxon>Insecta</taxon>
        <taxon>Pterygota</taxon>
        <taxon>Neoptera</taxon>
        <taxon>Endopterygota</taxon>
        <taxon>Lepidoptera</taxon>
        <taxon>Glossata</taxon>
        <taxon>Ditrysia</taxon>
        <taxon>Papilionoidea</taxon>
        <taxon>Papilionidae</taxon>
        <taxon>Papilioninae</taxon>
        <taxon>Papilio</taxon>
    </lineage>
</organism>
<evidence type="ECO:0000313" key="2">
    <source>
        <dbReference type="EMBL" id="KPJ19769.1"/>
    </source>
</evidence>
<evidence type="ECO:0000313" key="3">
    <source>
        <dbReference type="Proteomes" id="UP000053240"/>
    </source>
</evidence>
<sequence length="73" mass="8122">MPLPPAPPYRWMPSPPSQPLRTSPVTLGKGSTLYPVALGPYLYFATSPFRPTRMDGAHPRDEDATDRNYFSGE</sequence>
<gene>
    <name evidence="2" type="ORF">RR48_02404</name>
</gene>
<feature type="compositionally biased region" description="Pro residues" evidence="1">
    <location>
        <begin position="1"/>
        <end position="18"/>
    </location>
</feature>